<dbReference type="Pfam" id="PF00005">
    <property type="entry name" value="ABC_tran"/>
    <property type="match status" value="1"/>
</dbReference>
<comment type="caution">
    <text evidence="4">The sequence shown here is derived from an EMBL/GenBank/DDBJ whole genome shotgun (WGS) entry which is preliminary data.</text>
</comment>
<dbReference type="InterPro" id="IPR017871">
    <property type="entry name" value="ABC_transporter-like_CS"/>
</dbReference>
<dbReference type="InterPro" id="IPR027417">
    <property type="entry name" value="P-loop_NTPase"/>
</dbReference>
<dbReference type="InterPro" id="IPR003439">
    <property type="entry name" value="ABC_transporter-like_ATP-bd"/>
</dbReference>
<dbReference type="PROSITE" id="PS50893">
    <property type="entry name" value="ABC_TRANSPORTER_2"/>
    <property type="match status" value="1"/>
</dbReference>
<dbReference type="InterPro" id="IPR050334">
    <property type="entry name" value="Molybdenum_import_ModC"/>
</dbReference>
<dbReference type="RefSeq" id="WP_160746685.1">
    <property type="nucleotide sequence ID" value="NZ_WTYK01000004.1"/>
</dbReference>
<dbReference type="PANTHER" id="PTHR43514">
    <property type="entry name" value="ABC TRANSPORTER I FAMILY MEMBER 10"/>
    <property type="match status" value="1"/>
</dbReference>
<dbReference type="PROSITE" id="PS00211">
    <property type="entry name" value="ABC_TRANSPORTER_1"/>
    <property type="match status" value="1"/>
</dbReference>
<keyword evidence="2 4" id="KW-0067">ATP-binding</keyword>
<accession>A0A6I4UT70</accession>
<sequence length="204" mass="22461">MSFDIAVRYQAGERERECAIASTAKLVAVTGPSGAGKTTLLHCIAGLRRPLDGHIRIGDETLFDSASATDLAPERRRAGYVFQDLRLFPHMTVAANLAYGERRESHWMRHAEALEFLGIAHLAERYPATLSGGEAKRVAIGRALLAAPRFLLLDEPLTSLDAARGEEILRLIERIRDELGLPILLVSHSPTEVERLAEDVVVME</sequence>
<evidence type="ECO:0000259" key="3">
    <source>
        <dbReference type="PROSITE" id="PS50893"/>
    </source>
</evidence>
<dbReference type="GO" id="GO:0005524">
    <property type="term" value="F:ATP binding"/>
    <property type="evidence" value="ECO:0007669"/>
    <property type="project" value="UniProtKB-KW"/>
</dbReference>
<dbReference type="InterPro" id="IPR003593">
    <property type="entry name" value="AAA+_ATPase"/>
</dbReference>
<name>A0A6I4UT70_9SPHN</name>
<keyword evidence="5" id="KW-1185">Reference proteome</keyword>
<dbReference type="EMBL" id="WTYK01000004">
    <property type="protein sequence ID" value="MXP41848.1"/>
    <property type="molecule type" value="Genomic_DNA"/>
</dbReference>
<dbReference type="SUPFAM" id="SSF52540">
    <property type="entry name" value="P-loop containing nucleoside triphosphate hydrolases"/>
    <property type="match status" value="1"/>
</dbReference>
<dbReference type="OrthoDB" id="9802264at2"/>
<evidence type="ECO:0000256" key="1">
    <source>
        <dbReference type="ARBA" id="ARBA00022741"/>
    </source>
</evidence>
<organism evidence="4 5">
    <name type="scientific">Croceibacterium soli</name>
    <dbReference type="NCBI Taxonomy" id="1739690"/>
    <lineage>
        <taxon>Bacteria</taxon>
        <taxon>Pseudomonadati</taxon>
        <taxon>Pseudomonadota</taxon>
        <taxon>Alphaproteobacteria</taxon>
        <taxon>Sphingomonadales</taxon>
        <taxon>Erythrobacteraceae</taxon>
        <taxon>Croceibacterium</taxon>
    </lineage>
</organism>
<protein>
    <submittedName>
        <fullName evidence="4">ATP-binding cassette domain-containing protein</fullName>
    </submittedName>
</protein>
<evidence type="ECO:0000313" key="4">
    <source>
        <dbReference type="EMBL" id="MXP41848.1"/>
    </source>
</evidence>
<keyword evidence="1" id="KW-0547">Nucleotide-binding</keyword>
<dbReference type="PANTHER" id="PTHR43514:SF4">
    <property type="entry name" value="ABC TRANSPORTER I FAMILY MEMBER 10"/>
    <property type="match status" value="1"/>
</dbReference>
<gene>
    <name evidence="4" type="ORF">GRI75_09365</name>
</gene>
<dbReference type="Proteomes" id="UP000469159">
    <property type="component" value="Unassembled WGS sequence"/>
</dbReference>
<dbReference type="SMART" id="SM00382">
    <property type="entry name" value="AAA"/>
    <property type="match status" value="1"/>
</dbReference>
<feature type="domain" description="ABC transporter" evidence="3">
    <location>
        <begin position="1"/>
        <end position="204"/>
    </location>
</feature>
<evidence type="ECO:0000256" key="2">
    <source>
        <dbReference type="ARBA" id="ARBA00022840"/>
    </source>
</evidence>
<dbReference type="Gene3D" id="3.40.50.300">
    <property type="entry name" value="P-loop containing nucleotide triphosphate hydrolases"/>
    <property type="match status" value="1"/>
</dbReference>
<proteinExistence type="predicted"/>
<reference evidence="4 5" key="1">
    <citation type="submission" date="2019-12" db="EMBL/GenBank/DDBJ databases">
        <title>Genomic-based taxomic classification of the family Erythrobacteraceae.</title>
        <authorList>
            <person name="Xu L."/>
        </authorList>
    </citation>
    <scope>NUCLEOTIDE SEQUENCE [LARGE SCALE GENOMIC DNA]</scope>
    <source>
        <strain evidence="4 5">MCCC 1K02066</strain>
    </source>
</reference>
<evidence type="ECO:0000313" key="5">
    <source>
        <dbReference type="Proteomes" id="UP000469159"/>
    </source>
</evidence>
<dbReference type="GO" id="GO:0016887">
    <property type="term" value="F:ATP hydrolysis activity"/>
    <property type="evidence" value="ECO:0007669"/>
    <property type="project" value="InterPro"/>
</dbReference>
<dbReference type="AlphaFoldDB" id="A0A6I4UT70"/>